<proteinExistence type="inferred from homology"/>
<accession>F4LUF0</accession>
<dbReference type="HAMAP" id="MF_00313">
    <property type="entry name" value="Glutaminase"/>
    <property type="match status" value="1"/>
</dbReference>
<dbReference type="SUPFAM" id="SSF56601">
    <property type="entry name" value="beta-lactamase/transpeptidase-like"/>
    <property type="match status" value="1"/>
</dbReference>
<dbReference type="AlphaFoldDB" id="F4LUF0"/>
<dbReference type="NCBIfam" id="TIGR03814">
    <property type="entry name" value="Gln_ase"/>
    <property type="match status" value="1"/>
</dbReference>
<feature type="binding site" evidence="6">
    <location>
        <position position="254"/>
    </location>
    <ligand>
        <name>substrate</name>
    </ligand>
</feature>
<sequence>MEKMLEEVLEENRALAKQGKVASYIPALSKANPNHLGICIIDENKNIYKQGDFDVKFTMQSISKVIALMLALMDNGEKVFEKVGREGTEEPFNTLYKLDLPHIKKPVNPMINAGAIATTAQIKGDKIQRILELIRKITENPSINYNKGVYLSEKATGEKNKAIAHLMRAREIMDEEPDEVLDCYFKQCSIEVTACDLAKIAIFISNGCKGLESYGEIDRKTLSRNLLAIMTIGGMYNISGQYAAEAGVPSKSGVGGGIMAAVPGRMGIGVFSPPLDENGNSIAGYEIMKSLSQRLNLSIF</sequence>
<dbReference type="OrthoDB" id="9788822at2"/>
<dbReference type="PANTHER" id="PTHR12544:SF29">
    <property type="entry name" value="GLUTAMINASE"/>
    <property type="match status" value="1"/>
</dbReference>
<dbReference type="PANTHER" id="PTHR12544">
    <property type="entry name" value="GLUTAMINASE"/>
    <property type="match status" value="1"/>
</dbReference>
<evidence type="ECO:0000256" key="3">
    <source>
        <dbReference type="ARBA" id="ARBA00012918"/>
    </source>
</evidence>
<reference evidence="8" key="1">
    <citation type="journal article" date="2013" name="Genome Announc.">
        <title>First genome sequence of a syntrophic acetate-oxidizing bacterium, Tepidanaerobacter acetatoxydans strain Re1.</title>
        <authorList>
            <person name="Manzoor S."/>
            <person name="Bongcam-Rudloff E."/>
            <person name="Schnurer A."/>
            <person name="Muller B."/>
        </authorList>
    </citation>
    <scope>NUCLEOTIDE SEQUENCE [LARGE SCALE GENOMIC DNA]</scope>
    <source>
        <strain evidence="8">Re1</strain>
    </source>
</reference>
<dbReference type="EC" id="3.5.1.2" evidence="3 6"/>
<comment type="similarity">
    <text evidence="1 6">Belongs to the glutaminase family.</text>
</comment>
<dbReference type="InterPro" id="IPR012338">
    <property type="entry name" value="Beta-lactam/transpept-like"/>
</dbReference>
<name>F4LUF0_TEPAE</name>
<organism evidence="7 8">
    <name type="scientific">Tepidanaerobacter acetatoxydans (strain DSM 21804 / JCM 16047 / Re1)</name>
    <dbReference type="NCBI Taxonomy" id="1209989"/>
    <lineage>
        <taxon>Bacteria</taxon>
        <taxon>Bacillati</taxon>
        <taxon>Bacillota</taxon>
        <taxon>Clostridia</taxon>
        <taxon>Thermosediminibacterales</taxon>
        <taxon>Tepidanaerobacteraceae</taxon>
        <taxon>Tepidanaerobacter</taxon>
    </lineage>
</organism>
<evidence type="ECO:0000256" key="4">
    <source>
        <dbReference type="ARBA" id="ARBA00022801"/>
    </source>
</evidence>
<dbReference type="Proteomes" id="UP000010802">
    <property type="component" value="Chromosome"/>
</dbReference>
<dbReference type="InterPro" id="IPR015868">
    <property type="entry name" value="Glutaminase"/>
</dbReference>
<dbReference type="FunFam" id="3.40.710.10:FF:000005">
    <property type="entry name" value="Glutaminase"/>
    <property type="match status" value="1"/>
</dbReference>
<dbReference type="RefSeq" id="WP_013779514.1">
    <property type="nucleotide sequence ID" value="NC_015519.1"/>
</dbReference>
<feature type="binding site" evidence="6">
    <location>
        <position position="112"/>
    </location>
    <ligand>
        <name>substrate</name>
    </ligand>
</feature>
<gene>
    <name evidence="6 7" type="primary">glsA</name>
    <name evidence="7" type="ordered locus">TEPIRE1_2688</name>
</gene>
<feature type="binding site" evidence="6">
    <location>
        <position position="184"/>
    </location>
    <ligand>
        <name>substrate</name>
    </ligand>
</feature>
<dbReference type="Gene3D" id="3.40.710.10">
    <property type="entry name" value="DD-peptidase/beta-lactamase superfamily"/>
    <property type="match status" value="1"/>
</dbReference>
<keyword evidence="4 6" id="KW-0378">Hydrolase</keyword>
<dbReference type="HOGENOM" id="CLU_027932_1_0_9"/>
<dbReference type="GO" id="GO:0006543">
    <property type="term" value="P:L-glutamine catabolic process"/>
    <property type="evidence" value="ECO:0007669"/>
    <property type="project" value="TreeGrafter"/>
</dbReference>
<evidence type="ECO:0000256" key="2">
    <source>
        <dbReference type="ARBA" id="ARBA00011881"/>
    </source>
</evidence>
<feature type="binding site" evidence="6">
    <location>
        <position position="153"/>
    </location>
    <ligand>
        <name>substrate</name>
    </ligand>
</feature>
<dbReference type="eggNOG" id="COG2066">
    <property type="taxonomic scope" value="Bacteria"/>
</dbReference>
<keyword evidence="6" id="KW-0007">Acetylation</keyword>
<feature type="binding site" evidence="6">
    <location>
        <position position="160"/>
    </location>
    <ligand>
        <name>substrate</name>
    </ligand>
</feature>
<keyword evidence="8" id="KW-1185">Reference proteome</keyword>
<evidence type="ECO:0000313" key="7">
    <source>
        <dbReference type="EMBL" id="CDI41052.1"/>
    </source>
</evidence>
<dbReference type="Pfam" id="PF04960">
    <property type="entry name" value="Glutaminase"/>
    <property type="match status" value="1"/>
</dbReference>
<dbReference type="STRING" id="1209989.TepRe1_2495"/>
<evidence type="ECO:0000313" key="8">
    <source>
        <dbReference type="Proteomes" id="UP000010802"/>
    </source>
</evidence>
<feature type="binding site" evidence="6">
    <location>
        <position position="61"/>
    </location>
    <ligand>
        <name>substrate</name>
    </ligand>
</feature>
<dbReference type="KEGG" id="tae:TepiRe1_2688"/>
<feature type="binding site" evidence="6">
    <location>
        <position position="236"/>
    </location>
    <ligand>
        <name>substrate</name>
    </ligand>
</feature>
<comment type="subunit">
    <text evidence="2 6">Homotetramer.</text>
</comment>
<dbReference type="GO" id="GO:0004359">
    <property type="term" value="F:glutaminase activity"/>
    <property type="evidence" value="ECO:0007669"/>
    <property type="project" value="UniProtKB-UniRule"/>
</dbReference>
<evidence type="ECO:0000256" key="1">
    <source>
        <dbReference type="ARBA" id="ARBA00011076"/>
    </source>
</evidence>
<dbReference type="EMBL" id="HF563609">
    <property type="protein sequence ID" value="CDI41052.1"/>
    <property type="molecule type" value="Genomic_DNA"/>
</dbReference>
<evidence type="ECO:0000256" key="5">
    <source>
        <dbReference type="ARBA" id="ARBA00049534"/>
    </source>
</evidence>
<dbReference type="GO" id="GO:0006537">
    <property type="term" value="P:glutamate biosynthetic process"/>
    <property type="evidence" value="ECO:0007669"/>
    <property type="project" value="TreeGrafter"/>
</dbReference>
<comment type="catalytic activity">
    <reaction evidence="5 6">
        <text>L-glutamine + H2O = L-glutamate + NH4(+)</text>
        <dbReference type="Rhea" id="RHEA:15889"/>
        <dbReference type="ChEBI" id="CHEBI:15377"/>
        <dbReference type="ChEBI" id="CHEBI:28938"/>
        <dbReference type="ChEBI" id="CHEBI:29985"/>
        <dbReference type="ChEBI" id="CHEBI:58359"/>
        <dbReference type="EC" id="3.5.1.2"/>
    </reaction>
</comment>
<protein>
    <recommendedName>
        <fullName evidence="3 6">Glutaminase</fullName>
        <ecNumber evidence="3 6">3.5.1.2</ecNumber>
    </recommendedName>
</protein>
<dbReference type="KEGG" id="tep:TepRe1_2495"/>
<evidence type="ECO:0000256" key="6">
    <source>
        <dbReference type="HAMAP-Rule" id="MF_00313"/>
    </source>
</evidence>